<gene>
    <name evidence="8" type="ORF">HUT08_33520</name>
</gene>
<feature type="region of interest" description="Disordered" evidence="6">
    <location>
        <begin position="35"/>
        <end position="65"/>
    </location>
</feature>
<evidence type="ECO:0000256" key="1">
    <source>
        <dbReference type="ARBA" id="ARBA00004196"/>
    </source>
</evidence>
<dbReference type="Pfam" id="PF01497">
    <property type="entry name" value="Peripla_BP_2"/>
    <property type="match status" value="1"/>
</dbReference>
<organism evidence="8 9">
    <name type="scientific">Streptomyces buecherae</name>
    <dbReference type="NCBI Taxonomy" id="2763006"/>
    <lineage>
        <taxon>Bacteria</taxon>
        <taxon>Bacillati</taxon>
        <taxon>Actinomycetota</taxon>
        <taxon>Actinomycetes</taxon>
        <taxon>Kitasatosporales</taxon>
        <taxon>Streptomycetaceae</taxon>
        <taxon>Streptomyces</taxon>
    </lineage>
</organism>
<dbReference type="PROSITE" id="PS51318">
    <property type="entry name" value="TAT"/>
    <property type="match status" value="1"/>
</dbReference>
<evidence type="ECO:0000313" key="9">
    <source>
        <dbReference type="Proteomes" id="UP000509303"/>
    </source>
</evidence>
<feature type="coiled-coil region" evidence="5">
    <location>
        <begin position="176"/>
        <end position="203"/>
    </location>
</feature>
<evidence type="ECO:0000256" key="5">
    <source>
        <dbReference type="SAM" id="Coils"/>
    </source>
</evidence>
<evidence type="ECO:0000313" key="8">
    <source>
        <dbReference type="EMBL" id="QKW53652.1"/>
    </source>
</evidence>
<dbReference type="InterPro" id="IPR002491">
    <property type="entry name" value="ABC_transptr_periplasmic_BD"/>
</dbReference>
<dbReference type="Proteomes" id="UP000509303">
    <property type="component" value="Chromosome"/>
</dbReference>
<evidence type="ECO:0000256" key="4">
    <source>
        <dbReference type="ARBA" id="ARBA00022729"/>
    </source>
</evidence>
<dbReference type="PANTHER" id="PTHR30532">
    <property type="entry name" value="IRON III DICITRATE-BINDING PERIPLASMIC PROTEIN"/>
    <property type="match status" value="1"/>
</dbReference>
<keyword evidence="4" id="KW-0732">Signal</keyword>
<dbReference type="EMBL" id="CP054929">
    <property type="protein sequence ID" value="QKW53652.1"/>
    <property type="molecule type" value="Genomic_DNA"/>
</dbReference>
<proteinExistence type="inferred from homology"/>
<evidence type="ECO:0000256" key="3">
    <source>
        <dbReference type="ARBA" id="ARBA00022448"/>
    </source>
</evidence>
<keyword evidence="3" id="KW-0813">Transport</keyword>
<sequence>MTRSAIPFTPVKRRAFLGGLAGTAAAIGLTACGVSESNDDDKKGDKGGEGGGKQGTRSVRTDNGTIEAPAHPQRVIACENWDTLMLLDLGIVPVGIPDGIANPAALPADVYQKLRRVKTIGVAGTPNAQAIGALKPDLIVDQFYKDKTAPLKTIAPVAYFNWSDSGALWYEQLDKVADAVNRRDALTDAKSEYRRRLKEVKDAYAAQISKTTWAPLSGGQNGAFFLGSPLLTVMRDLGLRIGAKIAKDEAGFVQKSYEELEILDDCDVLLYPQLFDGKAPALTQQLLDNKVWKGVRAVRAGHAFPIRHYTVGSYRWANGAVDEIEKILRKL</sequence>
<dbReference type="PROSITE" id="PS51257">
    <property type="entry name" value="PROKAR_LIPOPROTEIN"/>
    <property type="match status" value="1"/>
</dbReference>
<comment type="subcellular location">
    <subcellularLocation>
        <location evidence="1">Cell envelope</location>
    </subcellularLocation>
</comment>
<protein>
    <submittedName>
        <fullName evidence="8">ABC transporter substrate-binding protein</fullName>
    </submittedName>
</protein>
<dbReference type="PROSITE" id="PS50983">
    <property type="entry name" value="FE_B12_PBP"/>
    <property type="match status" value="1"/>
</dbReference>
<dbReference type="PANTHER" id="PTHR30532:SF1">
    <property type="entry name" value="IRON(3+)-HYDROXAMATE-BINDING PROTEIN FHUD"/>
    <property type="match status" value="1"/>
</dbReference>
<name>A0A7H8NGP3_9ACTN</name>
<dbReference type="SUPFAM" id="SSF53807">
    <property type="entry name" value="Helical backbone' metal receptor"/>
    <property type="match status" value="1"/>
</dbReference>
<feature type="domain" description="Fe/B12 periplasmic-binding" evidence="7">
    <location>
        <begin position="74"/>
        <end position="331"/>
    </location>
</feature>
<dbReference type="Gene3D" id="3.40.50.1980">
    <property type="entry name" value="Nitrogenase molybdenum iron protein domain"/>
    <property type="match status" value="2"/>
</dbReference>
<dbReference type="GO" id="GO:0030288">
    <property type="term" value="C:outer membrane-bounded periplasmic space"/>
    <property type="evidence" value="ECO:0007669"/>
    <property type="project" value="TreeGrafter"/>
</dbReference>
<evidence type="ECO:0000256" key="2">
    <source>
        <dbReference type="ARBA" id="ARBA00008814"/>
    </source>
</evidence>
<evidence type="ECO:0000256" key="6">
    <source>
        <dbReference type="SAM" id="MobiDB-lite"/>
    </source>
</evidence>
<keyword evidence="5" id="KW-0175">Coiled coil</keyword>
<reference evidence="8 9" key="1">
    <citation type="submission" date="2020-06" db="EMBL/GenBank/DDBJ databases">
        <title>Genome mining for natural products.</title>
        <authorList>
            <person name="Zhang B."/>
            <person name="Shi J."/>
            <person name="Ge H."/>
        </authorList>
    </citation>
    <scope>NUCLEOTIDE SEQUENCE [LARGE SCALE GENOMIC DNA]</scope>
    <source>
        <strain evidence="8 9">NA00687</strain>
    </source>
</reference>
<dbReference type="InterPro" id="IPR006311">
    <property type="entry name" value="TAT_signal"/>
</dbReference>
<dbReference type="RefSeq" id="WP_176165357.1">
    <property type="nucleotide sequence ID" value="NZ_CP054929.1"/>
</dbReference>
<comment type="similarity">
    <text evidence="2">Belongs to the bacterial solute-binding protein 8 family.</text>
</comment>
<accession>A0A7H8NGP3</accession>
<dbReference type="AlphaFoldDB" id="A0A7H8NGP3"/>
<evidence type="ECO:0000259" key="7">
    <source>
        <dbReference type="PROSITE" id="PS50983"/>
    </source>
</evidence>
<dbReference type="GO" id="GO:1901678">
    <property type="term" value="P:iron coordination entity transport"/>
    <property type="evidence" value="ECO:0007669"/>
    <property type="project" value="UniProtKB-ARBA"/>
</dbReference>
<keyword evidence="9" id="KW-1185">Reference proteome</keyword>
<dbReference type="InterPro" id="IPR051313">
    <property type="entry name" value="Bact_iron-sidero_bind"/>
</dbReference>